<comment type="caution">
    <text evidence="2">The sequence shown here is derived from an EMBL/GenBank/DDBJ whole genome shotgun (WGS) entry which is preliminary data.</text>
</comment>
<reference evidence="2 3" key="1">
    <citation type="submission" date="2018-06" db="EMBL/GenBank/DDBJ databases">
        <title>Genomic Encyclopedia of Archaeal and Bacterial Type Strains, Phase II (KMG-II): from individual species to whole genera.</title>
        <authorList>
            <person name="Goeker M."/>
        </authorList>
    </citation>
    <scope>NUCLEOTIDE SEQUENCE [LARGE SCALE GENOMIC DNA]</scope>
    <source>
        <strain evidence="2 3">DSM 14825</strain>
    </source>
</reference>
<feature type="domain" description="Tail spike" evidence="1">
    <location>
        <begin position="120"/>
        <end position="260"/>
    </location>
</feature>
<dbReference type="Gene3D" id="2.60.120.260">
    <property type="entry name" value="Galactose-binding domain-like"/>
    <property type="match status" value="1"/>
</dbReference>
<dbReference type="Pfam" id="PF06605">
    <property type="entry name" value="Prophage_tail"/>
    <property type="match status" value="1"/>
</dbReference>
<gene>
    <name evidence="2" type="ORF">LY11_00628</name>
</gene>
<evidence type="ECO:0000313" key="2">
    <source>
        <dbReference type="EMBL" id="RAJ35385.1"/>
    </source>
</evidence>
<dbReference type="OrthoDB" id="1031347at2"/>
<dbReference type="Proteomes" id="UP000249754">
    <property type="component" value="Unassembled WGS sequence"/>
</dbReference>
<dbReference type="SUPFAM" id="SSF49785">
    <property type="entry name" value="Galactose-binding domain-like"/>
    <property type="match status" value="1"/>
</dbReference>
<protein>
    <recommendedName>
        <fullName evidence="1">Tail spike domain-containing protein</fullName>
    </recommendedName>
</protein>
<dbReference type="RefSeq" id="WP_111632276.1">
    <property type="nucleotide sequence ID" value="NZ_QLLR01000002.1"/>
</dbReference>
<evidence type="ECO:0000259" key="1">
    <source>
        <dbReference type="Pfam" id="PF06605"/>
    </source>
</evidence>
<accession>A0A327T4U0</accession>
<sequence>MRYEIKRTNGSAEQLIATVSPTGKQSKKAMGENVVDFSFTLPRYIDFKLMDFVLVYGERYQLNVLPSVKKVAKNSFEYNMQLEAVFYDLAKVQLQFLNTKNQLLEPSFTLMGNAATIVGLIVENANRHSAGWSVGTVDDTGYKNFTFNAENCLQGLNRLAQDFETEFWIENKTIHLQKREQSSGMSFGYGQGKGLYSIFRGNNKSINIVTRLYVRGSAQNLPAGYRNASGSLLLPGGKTYYEDPAKIALYGLIEATQVFDVKPEREGVVSAIVAGSGNWKFFTDNTLDFDLNTVKLDGASKVRFNTGQLAGYSFEISAYNHQTKQVTIKKNEEEKAIEMPSDLLRPAVGDKYVLVDIAMPESYVLAAENRLNQAALAYYEKNSDPVLNFAYTIDCDPIWFKKLGVKVTLGNTVVITDTDMGINGEIRIAAYKRDLQSAYKYEFEVTDSIGANEIIRQYAQQQRTLQLIESSGLLDINQIRKNIFLNRLSEQDGYLMLSGTKTKAGVADYTPESGHALKADYAKDSDQWDGRHFDDFISQPVRKTDAVTFLSVVADTVNSKGYVSGFTGTGYKINPDGSAEFDNLTVRKELNVNVLNVREITGSGGSIAITNVAKIKTVTDNADYWSCQINTDEGTIAVQFRVNDIVRCQVWDGKRLKYYTARVRAVSAGIFDLDKAGKTGGGIPAAGDSVFQFGNTTDTSRQGLIYLTNSDTGAPYIDVLDGINSDSLAGKTKVRLGKLSGISDADLGELDGYGLYAERAFIKGKIVITGGNAATNQSVTDKIGAIQVGGANLFTGGNFDTQPLLEGKYNCNPGLSSEYGGILPRLGSYFLLADNQGLNPIFYYQMPRIKVAGSTQYIISFYSISPSEAKGINIVLAYNGTDVQPAIPVTYTNTDFSWGKRNSITISTPAEAKTMAIRFDINSPTWFVLDGLQVEIGNKATDWKPSIDDLSKNVTDKIGGITLGTRNIVLDGAFKNGLSGWEQNGGSAEAVIVDGIPALYIQSAADANGIYAFNKLTVPIKANTDYIVSFDIRGYDYTGGHYLAVGINGVSNGISVPDTNIWNRVSQTTNSGAISGNQPVIIYGTGGRQAFYIRNFKIVEGNKGADWSPAPEDIETKVDGIQIGGTNTFGATSPMTGYTGLAGVQYVKDGTVSGFRITNGIFSVGTQGQNDGLLRINSVITSNGEWTVSGYIKSNGSINMGIDICDLNRIVIPIRKINEWVYFKHTVNVTNYTPELYTFVDFDTIGWQYFLLQDLNVEKGNKPTSWSPAPIDVSNEANNFANSVATSKANAAQANALYGASQDAQAKANAAKAAADLTARQLVDSVDFGGVNMLKNTANFVNNNYWSNTVVAGQFTNGSTCLFSPDIATGNVSYSEPVRVRRGTVYTYSGWVYSQDYSGEVDNIVPMHFWLGAGPNTNDWSYEIIAYQQKIQVDNFRFCYVTFKTGGVNTDYGDLFIRPFIYGAGVLHKAYFTQMKLEQGSKPTTWSPSPEDVSAAISNANDKAVLAQQANNALTDRLKTMAYRDINIAAKQGVTTIDNGSVVTFAVDAAFITANVINVGYITGLDLNFTKGSIGGIIIQGNAITSSNGLFSVNSAGFLTATNANISGTINASAGSIGGILIQNNSITSINKFFSVTSEGVLTAANANISGTINVNAGFIGGFNIRNGYMDYINEGNGNQFILNPGGGLMAFLNNKDDSFSGIGHTVYSATSGVTAVARFENKMNKSSGLNIGMVASASGASINIAVDILAGDIRVSGSMGQSFTQNIGGGFGLKFVKGICVGAVRI</sequence>
<organism evidence="2 3">
    <name type="scientific">Pedobacter cryoconitis</name>
    <dbReference type="NCBI Taxonomy" id="188932"/>
    <lineage>
        <taxon>Bacteria</taxon>
        <taxon>Pseudomonadati</taxon>
        <taxon>Bacteroidota</taxon>
        <taxon>Sphingobacteriia</taxon>
        <taxon>Sphingobacteriales</taxon>
        <taxon>Sphingobacteriaceae</taxon>
        <taxon>Pedobacter</taxon>
    </lineage>
</organism>
<dbReference type="InterPro" id="IPR008979">
    <property type="entry name" value="Galactose-bd-like_sf"/>
</dbReference>
<dbReference type="InterPro" id="IPR010572">
    <property type="entry name" value="Tail_dom"/>
</dbReference>
<name>A0A327T4U0_9SPHI</name>
<proteinExistence type="predicted"/>
<evidence type="ECO:0000313" key="3">
    <source>
        <dbReference type="Proteomes" id="UP000249754"/>
    </source>
</evidence>
<dbReference type="EMBL" id="QLLR01000002">
    <property type="protein sequence ID" value="RAJ35385.1"/>
    <property type="molecule type" value="Genomic_DNA"/>
</dbReference>